<name>A0AAE0J239_9PEZI</name>
<dbReference type="Proteomes" id="UP001286456">
    <property type="component" value="Unassembled WGS sequence"/>
</dbReference>
<keyword evidence="2" id="KW-0812">Transmembrane</keyword>
<gene>
    <name evidence="3" type="ORF">B0T19DRAFT_395365</name>
</gene>
<protein>
    <submittedName>
        <fullName evidence="3">Uncharacterized protein</fullName>
    </submittedName>
</protein>
<dbReference type="EMBL" id="JAUEPO010000001">
    <property type="protein sequence ID" value="KAK3335514.1"/>
    <property type="molecule type" value="Genomic_DNA"/>
</dbReference>
<accession>A0AAE0J239</accession>
<sequence>MGGGRDDDKKKTKKLFFTAGRNYGATTSTADSLDPTSNTSAEDVESRKRSRVRRRYLVAGLAVATLIVTTVILCLWFLVLSDDAGNGNPAGHPGGLSAVRV</sequence>
<evidence type="ECO:0000256" key="2">
    <source>
        <dbReference type="SAM" id="Phobius"/>
    </source>
</evidence>
<evidence type="ECO:0000256" key="1">
    <source>
        <dbReference type="SAM" id="MobiDB-lite"/>
    </source>
</evidence>
<feature type="region of interest" description="Disordered" evidence="1">
    <location>
        <begin position="24"/>
        <end position="48"/>
    </location>
</feature>
<keyword evidence="2" id="KW-0472">Membrane</keyword>
<feature type="compositionally biased region" description="Polar residues" evidence="1">
    <location>
        <begin position="24"/>
        <end position="41"/>
    </location>
</feature>
<reference evidence="3" key="1">
    <citation type="journal article" date="2023" name="Mol. Phylogenet. Evol.">
        <title>Genome-scale phylogeny and comparative genomics of the fungal order Sordariales.</title>
        <authorList>
            <person name="Hensen N."/>
            <person name="Bonometti L."/>
            <person name="Westerberg I."/>
            <person name="Brannstrom I.O."/>
            <person name="Guillou S."/>
            <person name="Cros-Aarteil S."/>
            <person name="Calhoun S."/>
            <person name="Haridas S."/>
            <person name="Kuo A."/>
            <person name="Mondo S."/>
            <person name="Pangilinan J."/>
            <person name="Riley R."/>
            <person name="LaButti K."/>
            <person name="Andreopoulos B."/>
            <person name="Lipzen A."/>
            <person name="Chen C."/>
            <person name="Yan M."/>
            <person name="Daum C."/>
            <person name="Ng V."/>
            <person name="Clum A."/>
            <person name="Steindorff A."/>
            <person name="Ohm R.A."/>
            <person name="Martin F."/>
            <person name="Silar P."/>
            <person name="Natvig D.O."/>
            <person name="Lalanne C."/>
            <person name="Gautier V."/>
            <person name="Ament-Velasquez S.L."/>
            <person name="Kruys A."/>
            <person name="Hutchinson M.I."/>
            <person name="Powell A.J."/>
            <person name="Barry K."/>
            <person name="Miller A.N."/>
            <person name="Grigoriev I.V."/>
            <person name="Debuchy R."/>
            <person name="Gladieux P."/>
            <person name="Hiltunen Thoren M."/>
            <person name="Johannesson H."/>
        </authorList>
    </citation>
    <scope>NUCLEOTIDE SEQUENCE</scope>
    <source>
        <strain evidence="3">SMH4131-1</strain>
    </source>
</reference>
<evidence type="ECO:0000313" key="3">
    <source>
        <dbReference type="EMBL" id="KAK3335514.1"/>
    </source>
</evidence>
<reference evidence="3" key="2">
    <citation type="submission" date="2023-06" db="EMBL/GenBank/DDBJ databases">
        <authorList>
            <consortium name="Lawrence Berkeley National Laboratory"/>
            <person name="Haridas S."/>
            <person name="Hensen N."/>
            <person name="Bonometti L."/>
            <person name="Westerberg I."/>
            <person name="Brannstrom I.O."/>
            <person name="Guillou S."/>
            <person name="Cros-Aarteil S."/>
            <person name="Calhoun S."/>
            <person name="Kuo A."/>
            <person name="Mondo S."/>
            <person name="Pangilinan J."/>
            <person name="Riley R."/>
            <person name="Labutti K."/>
            <person name="Andreopoulos B."/>
            <person name="Lipzen A."/>
            <person name="Chen C."/>
            <person name="Yanf M."/>
            <person name="Daum C."/>
            <person name="Ng V."/>
            <person name="Clum A."/>
            <person name="Steindorff A."/>
            <person name="Ohm R."/>
            <person name="Martin F."/>
            <person name="Silar P."/>
            <person name="Natvig D."/>
            <person name="Lalanne C."/>
            <person name="Gautier V."/>
            <person name="Ament-Velasquez S.L."/>
            <person name="Kruys A."/>
            <person name="Hutchinson M.I."/>
            <person name="Powell A.J."/>
            <person name="Barry K."/>
            <person name="Miller A.N."/>
            <person name="Grigoriev I.V."/>
            <person name="Debuchy R."/>
            <person name="Gladieux P."/>
            <person name="Thoren M.H."/>
            <person name="Johannesson H."/>
        </authorList>
    </citation>
    <scope>NUCLEOTIDE SEQUENCE</scope>
    <source>
        <strain evidence="3">SMH4131-1</strain>
    </source>
</reference>
<evidence type="ECO:0000313" key="4">
    <source>
        <dbReference type="Proteomes" id="UP001286456"/>
    </source>
</evidence>
<dbReference type="AlphaFoldDB" id="A0AAE0J239"/>
<comment type="caution">
    <text evidence="3">The sequence shown here is derived from an EMBL/GenBank/DDBJ whole genome shotgun (WGS) entry which is preliminary data.</text>
</comment>
<proteinExistence type="predicted"/>
<keyword evidence="4" id="KW-1185">Reference proteome</keyword>
<keyword evidence="2" id="KW-1133">Transmembrane helix</keyword>
<feature type="transmembrane region" description="Helical" evidence="2">
    <location>
        <begin position="56"/>
        <end position="79"/>
    </location>
</feature>
<organism evidence="3 4">
    <name type="scientific">Cercophora scortea</name>
    <dbReference type="NCBI Taxonomy" id="314031"/>
    <lineage>
        <taxon>Eukaryota</taxon>
        <taxon>Fungi</taxon>
        <taxon>Dikarya</taxon>
        <taxon>Ascomycota</taxon>
        <taxon>Pezizomycotina</taxon>
        <taxon>Sordariomycetes</taxon>
        <taxon>Sordariomycetidae</taxon>
        <taxon>Sordariales</taxon>
        <taxon>Lasiosphaeriaceae</taxon>
        <taxon>Cercophora</taxon>
    </lineage>
</organism>